<dbReference type="SUPFAM" id="SSF52402">
    <property type="entry name" value="Adenine nucleotide alpha hydrolases-like"/>
    <property type="match status" value="1"/>
</dbReference>
<evidence type="ECO:0000256" key="1">
    <source>
        <dbReference type="ARBA" id="ARBA00008791"/>
    </source>
</evidence>
<name>X1GWZ6_9ZZZZ</name>
<comment type="caution">
    <text evidence="3">The sequence shown here is derived from an EMBL/GenBank/DDBJ whole genome shotgun (WGS) entry which is preliminary data.</text>
</comment>
<dbReference type="PANTHER" id="PTHR46268:SF22">
    <property type="entry name" value="SENSOR PROTEIN KDPD-RELATED"/>
    <property type="match status" value="1"/>
</dbReference>
<accession>X1GWZ6</accession>
<comment type="similarity">
    <text evidence="1">Belongs to the universal stress protein A family.</text>
</comment>
<dbReference type="Pfam" id="PF00582">
    <property type="entry name" value="Usp"/>
    <property type="match status" value="1"/>
</dbReference>
<organism evidence="3">
    <name type="scientific">marine sediment metagenome</name>
    <dbReference type="NCBI Taxonomy" id="412755"/>
    <lineage>
        <taxon>unclassified sequences</taxon>
        <taxon>metagenomes</taxon>
        <taxon>ecological metagenomes</taxon>
    </lineage>
</organism>
<dbReference type="InterPro" id="IPR014729">
    <property type="entry name" value="Rossmann-like_a/b/a_fold"/>
</dbReference>
<reference evidence="3" key="1">
    <citation type="journal article" date="2014" name="Front. Microbiol.">
        <title>High frequency of phylogenetically diverse reductive dehalogenase-homologous genes in deep subseafloor sedimentary metagenomes.</title>
        <authorList>
            <person name="Kawai M."/>
            <person name="Futagami T."/>
            <person name="Toyoda A."/>
            <person name="Takaki Y."/>
            <person name="Nishi S."/>
            <person name="Hori S."/>
            <person name="Arai W."/>
            <person name="Tsubouchi T."/>
            <person name="Morono Y."/>
            <person name="Uchiyama I."/>
            <person name="Ito T."/>
            <person name="Fujiyama A."/>
            <person name="Inagaki F."/>
            <person name="Takami H."/>
        </authorList>
    </citation>
    <scope>NUCLEOTIDE SEQUENCE</scope>
    <source>
        <strain evidence="3">Expedition CK06-06</strain>
    </source>
</reference>
<dbReference type="PANTHER" id="PTHR46268">
    <property type="entry name" value="STRESS RESPONSE PROTEIN NHAX"/>
    <property type="match status" value="1"/>
</dbReference>
<dbReference type="InterPro" id="IPR006016">
    <property type="entry name" value="UspA"/>
</dbReference>
<sequence length="155" mass="17705">MREIKKILLPIDFSGASIKILQYAIFLAEKYNAKIFIVSVVEYPYTISGVPHFRPNDEYEEKMIRIAEKNMASFIEENKDLMPVSFESSILFGHAAEKIISYAEMESFDLIIIGTHGHKGLEKMLFGSVAEKIIKLAPCPVLTINTYRHDEEEES</sequence>
<evidence type="ECO:0000313" key="3">
    <source>
        <dbReference type="EMBL" id="GAH46139.1"/>
    </source>
</evidence>
<dbReference type="CDD" id="cd00293">
    <property type="entry name" value="USP-like"/>
    <property type="match status" value="1"/>
</dbReference>
<gene>
    <name evidence="3" type="ORF">S03H2_17315</name>
</gene>
<feature type="domain" description="UspA" evidence="2">
    <location>
        <begin position="4"/>
        <end position="144"/>
    </location>
</feature>
<dbReference type="PRINTS" id="PR01438">
    <property type="entry name" value="UNVRSLSTRESS"/>
</dbReference>
<proteinExistence type="inferred from homology"/>
<protein>
    <recommendedName>
        <fullName evidence="2">UspA domain-containing protein</fullName>
    </recommendedName>
</protein>
<dbReference type="Gene3D" id="3.40.50.620">
    <property type="entry name" value="HUPs"/>
    <property type="match status" value="1"/>
</dbReference>
<dbReference type="PIRSF" id="PIRSF006276">
    <property type="entry name" value="UspA"/>
    <property type="match status" value="1"/>
</dbReference>
<evidence type="ECO:0000259" key="2">
    <source>
        <dbReference type="Pfam" id="PF00582"/>
    </source>
</evidence>
<dbReference type="AlphaFoldDB" id="X1GWZ6"/>
<dbReference type="EMBL" id="BARU01008921">
    <property type="protein sequence ID" value="GAH46139.1"/>
    <property type="molecule type" value="Genomic_DNA"/>
</dbReference>
<dbReference type="InterPro" id="IPR006015">
    <property type="entry name" value="Universal_stress_UspA"/>
</dbReference>